<keyword evidence="1" id="KW-0805">Transcription regulation</keyword>
<dbReference type="PANTHER" id="PTHR30204:SF94">
    <property type="entry name" value="HEAVY METAL-DEPENDENT TRANSCRIPTIONAL REGULATOR HI_0293-RELATED"/>
    <property type="match status" value="1"/>
</dbReference>
<name>A0A1I1KIK4_9GAMM</name>
<accession>A0A1I1KIK4</accession>
<evidence type="ECO:0000256" key="1">
    <source>
        <dbReference type="ARBA" id="ARBA00023015"/>
    </source>
</evidence>
<dbReference type="GO" id="GO:0003700">
    <property type="term" value="F:DNA-binding transcription factor activity"/>
    <property type="evidence" value="ECO:0007669"/>
    <property type="project" value="InterPro"/>
</dbReference>
<keyword evidence="6" id="KW-1185">Reference proteome</keyword>
<dbReference type="InterPro" id="IPR009061">
    <property type="entry name" value="DNA-bd_dom_put_sf"/>
</dbReference>
<protein>
    <submittedName>
        <fullName evidence="5">DNA-binding transcriptional regulator, MerR family</fullName>
    </submittedName>
</protein>
<dbReference type="InterPro" id="IPR047057">
    <property type="entry name" value="MerR_fam"/>
</dbReference>
<evidence type="ECO:0000259" key="4">
    <source>
        <dbReference type="PROSITE" id="PS50937"/>
    </source>
</evidence>
<keyword evidence="2 5" id="KW-0238">DNA-binding</keyword>
<dbReference type="InterPro" id="IPR000551">
    <property type="entry name" value="MerR-type_HTH_dom"/>
</dbReference>
<dbReference type="PRINTS" id="PR00040">
    <property type="entry name" value="HTHMERR"/>
</dbReference>
<evidence type="ECO:0000313" key="5">
    <source>
        <dbReference type="EMBL" id="SFC57240.1"/>
    </source>
</evidence>
<sequence>MYIGEVAKKTGLSIKAIRLYEEKGLILSLPRKGRYRVYNGSHIEILNLIKEAKLLGSTLSQLKSALVYKNGELDWSYVEAFLSDIKLQLSMQINDLNLKLQRVDKCLLEIDSCPLSLDSPPKDRD</sequence>
<dbReference type="PROSITE" id="PS00552">
    <property type="entry name" value="HTH_MERR_1"/>
    <property type="match status" value="1"/>
</dbReference>
<dbReference type="OrthoDB" id="9808480at2"/>
<dbReference type="EMBL" id="FOLO01000012">
    <property type="protein sequence ID" value="SFC57240.1"/>
    <property type="molecule type" value="Genomic_DNA"/>
</dbReference>
<dbReference type="AlphaFoldDB" id="A0A1I1KIK4"/>
<evidence type="ECO:0000256" key="3">
    <source>
        <dbReference type="ARBA" id="ARBA00023163"/>
    </source>
</evidence>
<reference evidence="5 6" key="1">
    <citation type="submission" date="2016-10" db="EMBL/GenBank/DDBJ databases">
        <authorList>
            <person name="de Groot N.N."/>
        </authorList>
    </citation>
    <scope>NUCLEOTIDE SEQUENCE [LARGE SCALE GENOMIC DNA]</scope>
    <source>
        <strain evidence="5 6">DSM 6059</strain>
    </source>
</reference>
<proteinExistence type="predicted"/>
<dbReference type="Proteomes" id="UP000198862">
    <property type="component" value="Unassembled WGS sequence"/>
</dbReference>
<keyword evidence="3" id="KW-0804">Transcription</keyword>
<dbReference type="SUPFAM" id="SSF46955">
    <property type="entry name" value="Putative DNA-binding domain"/>
    <property type="match status" value="1"/>
</dbReference>
<dbReference type="Pfam" id="PF13411">
    <property type="entry name" value="MerR_1"/>
    <property type="match status" value="1"/>
</dbReference>
<dbReference type="STRING" id="1123010.SAMN02745724_01991"/>
<organism evidence="5 6">
    <name type="scientific">Pseudoalteromonas denitrificans DSM 6059</name>
    <dbReference type="NCBI Taxonomy" id="1123010"/>
    <lineage>
        <taxon>Bacteria</taxon>
        <taxon>Pseudomonadati</taxon>
        <taxon>Pseudomonadota</taxon>
        <taxon>Gammaproteobacteria</taxon>
        <taxon>Alteromonadales</taxon>
        <taxon>Pseudoalteromonadaceae</taxon>
        <taxon>Pseudoalteromonas</taxon>
    </lineage>
</organism>
<evidence type="ECO:0000313" key="6">
    <source>
        <dbReference type="Proteomes" id="UP000198862"/>
    </source>
</evidence>
<dbReference type="RefSeq" id="WP_091983276.1">
    <property type="nucleotide sequence ID" value="NZ_FOLO01000012.1"/>
</dbReference>
<evidence type="ECO:0000256" key="2">
    <source>
        <dbReference type="ARBA" id="ARBA00023125"/>
    </source>
</evidence>
<feature type="domain" description="HTH merR-type" evidence="4">
    <location>
        <begin position="1"/>
        <end position="68"/>
    </location>
</feature>
<dbReference type="Gene3D" id="1.10.1660.10">
    <property type="match status" value="1"/>
</dbReference>
<dbReference type="GO" id="GO:0003677">
    <property type="term" value="F:DNA binding"/>
    <property type="evidence" value="ECO:0007669"/>
    <property type="project" value="UniProtKB-KW"/>
</dbReference>
<dbReference type="PANTHER" id="PTHR30204">
    <property type="entry name" value="REDOX-CYCLING DRUG-SENSING TRANSCRIPTIONAL ACTIVATOR SOXR"/>
    <property type="match status" value="1"/>
</dbReference>
<dbReference type="PROSITE" id="PS50937">
    <property type="entry name" value="HTH_MERR_2"/>
    <property type="match status" value="1"/>
</dbReference>
<dbReference type="SMART" id="SM00422">
    <property type="entry name" value="HTH_MERR"/>
    <property type="match status" value="1"/>
</dbReference>
<gene>
    <name evidence="5" type="ORF">SAMN02745724_01991</name>
</gene>